<protein>
    <submittedName>
        <fullName evidence="1">Uncharacterized protein</fullName>
    </submittedName>
</protein>
<dbReference type="EMBL" id="JBHTEK010000001">
    <property type="protein sequence ID" value="MFC7669129.1"/>
    <property type="molecule type" value="Genomic_DNA"/>
</dbReference>
<evidence type="ECO:0000313" key="2">
    <source>
        <dbReference type="Proteomes" id="UP001596513"/>
    </source>
</evidence>
<gene>
    <name evidence="1" type="ORF">ACFQT0_18565</name>
</gene>
<proteinExistence type="predicted"/>
<keyword evidence="2" id="KW-1185">Reference proteome</keyword>
<accession>A0ABW2U7Q7</accession>
<comment type="caution">
    <text evidence="1">The sequence shown here is derived from an EMBL/GenBank/DDBJ whole genome shotgun (WGS) entry which is preliminary data.</text>
</comment>
<dbReference type="Proteomes" id="UP001596513">
    <property type="component" value="Unassembled WGS sequence"/>
</dbReference>
<reference evidence="2" key="1">
    <citation type="journal article" date="2019" name="Int. J. Syst. Evol. Microbiol.">
        <title>The Global Catalogue of Microorganisms (GCM) 10K type strain sequencing project: providing services to taxonomists for standard genome sequencing and annotation.</title>
        <authorList>
            <consortium name="The Broad Institute Genomics Platform"/>
            <consortium name="The Broad Institute Genome Sequencing Center for Infectious Disease"/>
            <person name="Wu L."/>
            <person name="Ma J."/>
        </authorList>
    </citation>
    <scope>NUCLEOTIDE SEQUENCE [LARGE SCALE GENOMIC DNA]</scope>
    <source>
        <strain evidence="2">JCM 19635</strain>
    </source>
</reference>
<dbReference type="RefSeq" id="WP_380204648.1">
    <property type="nucleotide sequence ID" value="NZ_JBHTEK010000001.1"/>
</dbReference>
<name>A0ABW2U7Q7_9BACT</name>
<sequence>MDSQNQPATGRKQHVLHLELPAFQGTGTYALAAPGTFYQVSVFNSEKRLDSPQTFYPFPHRARGLPSRNGMPLAGTCRALFLQN</sequence>
<organism evidence="1 2">
    <name type="scientific">Hymenobacter humi</name>
    <dbReference type="NCBI Taxonomy" id="1411620"/>
    <lineage>
        <taxon>Bacteria</taxon>
        <taxon>Pseudomonadati</taxon>
        <taxon>Bacteroidota</taxon>
        <taxon>Cytophagia</taxon>
        <taxon>Cytophagales</taxon>
        <taxon>Hymenobacteraceae</taxon>
        <taxon>Hymenobacter</taxon>
    </lineage>
</organism>
<evidence type="ECO:0000313" key="1">
    <source>
        <dbReference type="EMBL" id="MFC7669129.1"/>
    </source>
</evidence>